<comment type="caution">
    <text evidence="2">The sequence shown here is derived from an EMBL/GenBank/DDBJ whole genome shotgun (WGS) entry which is preliminary data.</text>
</comment>
<evidence type="ECO:0000313" key="3">
    <source>
        <dbReference type="Proteomes" id="UP000732380"/>
    </source>
</evidence>
<protein>
    <submittedName>
        <fullName evidence="2">Uncharacterized protein</fullName>
    </submittedName>
</protein>
<gene>
    <name evidence="2" type="ORF">E4U13_002559</name>
</gene>
<dbReference type="AlphaFoldDB" id="A0A9P7PZP4"/>
<proteinExistence type="predicted"/>
<name>A0A9P7PZP4_9HYPO</name>
<reference evidence="2 3" key="1">
    <citation type="journal article" date="2020" name="bioRxiv">
        <title>Whole genome comparisons of ergot fungi reveals the divergence and evolution of species within the genus Claviceps are the result of varying mechanisms driving genome evolution and host range expansion.</title>
        <authorList>
            <person name="Wyka S.A."/>
            <person name="Mondo S.J."/>
            <person name="Liu M."/>
            <person name="Dettman J."/>
            <person name="Nalam V."/>
            <person name="Broders K.D."/>
        </authorList>
    </citation>
    <scope>NUCLEOTIDE SEQUENCE [LARGE SCALE GENOMIC DNA]</scope>
    <source>
        <strain evidence="2 3">LM576</strain>
    </source>
</reference>
<keyword evidence="3" id="KW-1185">Reference proteome</keyword>
<accession>A0A9P7PZP4</accession>
<dbReference type="Proteomes" id="UP000732380">
    <property type="component" value="Unassembled WGS sequence"/>
</dbReference>
<evidence type="ECO:0000313" key="2">
    <source>
        <dbReference type="EMBL" id="KAG6115685.1"/>
    </source>
</evidence>
<dbReference type="EMBL" id="SRQM01000211">
    <property type="protein sequence ID" value="KAG6115685.1"/>
    <property type="molecule type" value="Genomic_DNA"/>
</dbReference>
<organism evidence="2 3">
    <name type="scientific">Claviceps humidiphila</name>
    <dbReference type="NCBI Taxonomy" id="1294629"/>
    <lineage>
        <taxon>Eukaryota</taxon>
        <taxon>Fungi</taxon>
        <taxon>Dikarya</taxon>
        <taxon>Ascomycota</taxon>
        <taxon>Pezizomycotina</taxon>
        <taxon>Sordariomycetes</taxon>
        <taxon>Hypocreomycetidae</taxon>
        <taxon>Hypocreales</taxon>
        <taxon>Clavicipitaceae</taxon>
        <taxon>Claviceps</taxon>
    </lineage>
</organism>
<sequence>MAMFPKDSCKVQTTQGGQKVPDRVERVVGSSCESERQNIYAKADDGVINIDFDIGSYAAQQN</sequence>
<evidence type="ECO:0000256" key="1">
    <source>
        <dbReference type="SAM" id="MobiDB-lite"/>
    </source>
</evidence>
<feature type="region of interest" description="Disordered" evidence="1">
    <location>
        <begin position="1"/>
        <end position="22"/>
    </location>
</feature>